<dbReference type="InterPro" id="IPR036058">
    <property type="entry name" value="Kazal_dom_sf"/>
</dbReference>
<evidence type="ECO:0000313" key="6">
    <source>
        <dbReference type="EMBL" id="KAK9406431.1"/>
    </source>
</evidence>
<dbReference type="SUPFAM" id="SSF100895">
    <property type="entry name" value="Kazal-type serine protease inhibitors"/>
    <property type="match status" value="1"/>
</dbReference>
<keyword evidence="6" id="KW-0646">Protease inhibitor</keyword>
<evidence type="ECO:0000313" key="7">
    <source>
        <dbReference type="Proteomes" id="UP001474421"/>
    </source>
</evidence>
<dbReference type="PROSITE" id="PS00282">
    <property type="entry name" value="KAZAL_1"/>
    <property type="match status" value="1"/>
</dbReference>
<dbReference type="AlphaFoldDB" id="A0AAW1BX68"/>
<dbReference type="Gene3D" id="3.30.60.30">
    <property type="match status" value="1"/>
</dbReference>
<keyword evidence="3" id="KW-1015">Disulfide bond</keyword>
<protein>
    <submittedName>
        <fullName evidence="6">Serine protease inhibitor Kazal-type 5</fullName>
    </submittedName>
</protein>
<sequence>MAERRGQRGEATKIPGDLPRLTEAATEQGLATHNSLPFQQSSRLFLHCHHVQYGEGKRNAEYIPTIKHEGKCTEVIHETVDCSKYPQTRGQVLCKPRPPEVCGTDGVTYKNECVLCNQILKTKSEIGIQNIGPCPKRKL</sequence>
<dbReference type="PANTHER" id="PTHR47499">
    <property type="entry name" value="SERINE PROTEASE INHIBITOR KAZAL-TYPE 7 SPINK7"/>
    <property type="match status" value="1"/>
</dbReference>
<feature type="region of interest" description="Disordered" evidence="4">
    <location>
        <begin position="1"/>
        <end position="20"/>
    </location>
</feature>
<feature type="compositionally biased region" description="Basic and acidic residues" evidence="4">
    <location>
        <begin position="1"/>
        <end position="11"/>
    </location>
</feature>
<name>A0AAW1BX68_CROAD</name>
<evidence type="ECO:0000256" key="4">
    <source>
        <dbReference type="SAM" id="MobiDB-lite"/>
    </source>
</evidence>
<dbReference type="InterPro" id="IPR002350">
    <property type="entry name" value="Kazal_dom"/>
</dbReference>
<dbReference type="SMART" id="SM00280">
    <property type="entry name" value="KAZAL"/>
    <property type="match status" value="1"/>
</dbReference>
<comment type="caution">
    <text evidence="6">The sequence shown here is derived from an EMBL/GenBank/DDBJ whole genome shotgun (WGS) entry which is preliminary data.</text>
</comment>
<keyword evidence="6" id="KW-0722">Serine protease inhibitor</keyword>
<keyword evidence="7" id="KW-1185">Reference proteome</keyword>
<gene>
    <name evidence="6" type="ORF">NXF25_005205</name>
</gene>
<evidence type="ECO:0000259" key="5">
    <source>
        <dbReference type="PROSITE" id="PS51465"/>
    </source>
</evidence>
<dbReference type="PROSITE" id="PS51465">
    <property type="entry name" value="KAZAL_2"/>
    <property type="match status" value="1"/>
</dbReference>
<dbReference type="GO" id="GO:0004867">
    <property type="term" value="F:serine-type endopeptidase inhibitor activity"/>
    <property type="evidence" value="ECO:0007669"/>
    <property type="project" value="UniProtKB-KW"/>
</dbReference>
<keyword evidence="2" id="KW-0964">Secreted</keyword>
<reference evidence="6 7" key="1">
    <citation type="journal article" date="2024" name="Proc. Natl. Acad. Sci. U.S.A.">
        <title>The genetic regulatory architecture and epigenomic basis for age-related changes in rattlesnake venom.</title>
        <authorList>
            <person name="Hogan M.P."/>
            <person name="Holding M.L."/>
            <person name="Nystrom G.S."/>
            <person name="Colston T.J."/>
            <person name="Bartlett D.A."/>
            <person name="Mason A.J."/>
            <person name="Ellsworth S.A."/>
            <person name="Rautsaw R.M."/>
            <person name="Lawrence K.C."/>
            <person name="Strickland J.L."/>
            <person name="He B."/>
            <person name="Fraser P."/>
            <person name="Margres M.J."/>
            <person name="Gilbert D.M."/>
            <person name="Gibbs H.L."/>
            <person name="Parkinson C.L."/>
            <person name="Rokyta D.R."/>
        </authorList>
    </citation>
    <scope>NUCLEOTIDE SEQUENCE [LARGE SCALE GENOMIC DNA]</scope>
    <source>
        <strain evidence="6">DRR0105</strain>
    </source>
</reference>
<evidence type="ECO:0000256" key="2">
    <source>
        <dbReference type="ARBA" id="ARBA00022525"/>
    </source>
</evidence>
<comment type="subcellular location">
    <subcellularLocation>
        <location evidence="1">Secreted</location>
    </subcellularLocation>
</comment>
<dbReference type="GO" id="GO:0005576">
    <property type="term" value="C:extracellular region"/>
    <property type="evidence" value="ECO:0007669"/>
    <property type="project" value="UniProtKB-SubCell"/>
</dbReference>
<evidence type="ECO:0000256" key="3">
    <source>
        <dbReference type="ARBA" id="ARBA00023157"/>
    </source>
</evidence>
<dbReference type="EMBL" id="JAOTOJ010000002">
    <property type="protein sequence ID" value="KAK9406431.1"/>
    <property type="molecule type" value="Genomic_DNA"/>
</dbReference>
<proteinExistence type="predicted"/>
<dbReference type="PANTHER" id="PTHR47499:SF1">
    <property type="entry name" value="SERINE PROTEASE INHIBITOR KAZAL-TYPE 7"/>
    <property type="match status" value="1"/>
</dbReference>
<evidence type="ECO:0000256" key="1">
    <source>
        <dbReference type="ARBA" id="ARBA00004613"/>
    </source>
</evidence>
<organism evidence="6 7">
    <name type="scientific">Crotalus adamanteus</name>
    <name type="common">Eastern diamondback rattlesnake</name>
    <dbReference type="NCBI Taxonomy" id="8729"/>
    <lineage>
        <taxon>Eukaryota</taxon>
        <taxon>Metazoa</taxon>
        <taxon>Chordata</taxon>
        <taxon>Craniata</taxon>
        <taxon>Vertebrata</taxon>
        <taxon>Euteleostomi</taxon>
        <taxon>Lepidosauria</taxon>
        <taxon>Squamata</taxon>
        <taxon>Bifurcata</taxon>
        <taxon>Unidentata</taxon>
        <taxon>Episquamata</taxon>
        <taxon>Toxicofera</taxon>
        <taxon>Serpentes</taxon>
        <taxon>Colubroidea</taxon>
        <taxon>Viperidae</taxon>
        <taxon>Crotalinae</taxon>
        <taxon>Crotalus</taxon>
    </lineage>
</organism>
<feature type="domain" description="Kazal-like" evidence="5">
    <location>
        <begin position="76"/>
        <end position="136"/>
    </location>
</feature>
<accession>A0AAW1BX68</accession>
<dbReference type="Proteomes" id="UP001474421">
    <property type="component" value="Unassembled WGS sequence"/>
</dbReference>
<dbReference type="Pfam" id="PF00050">
    <property type="entry name" value="Kazal_1"/>
    <property type="match status" value="1"/>
</dbReference>
<dbReference type="InterPro" id="IPR050159">
    <property type="entry name" value="Kazal-type_SerProtInhib"/>
</dbReference>